<dbReference type="Gene3D" id="3.30.300.30">
    <property type="match status" value="2"/>
</dbReference>
<dbReference type="PROSITE" id="PS50075">
    <property type="entry name" value="CARRIER"/>
    <property type="match status" value="2"/>
</dbReference>
<dbReference type="EMBL" id="JBFAUK010000002">
    <property type="protein sequence ID" value="MEV5505572.1"/>
    <property type="molecule type" value="Genomic_DNA"/>
</dbReference>
<name>A0ABV3JSW6_STRON</name>
<keyword evidence="8" id="KW-1185">Reference proteome</keyword>
<dbReference type="InterPro" id="IPR010071">
    <property type="entry name" value="AA_adenyl_dom"/>
</dbReference>
<dbReference type="NCBIfam" id="TIGR01746">
    <property type="entry name" value="Thioester-redct"/>
    <property type="match status" value="1"/>
</dbReference>
<dbReference type="SUPFAM" id="SSF51735">
    <property type="entry name" value="NAD(P)-binding Rossmann-fold domains"/>
    <property type="match status" value="1"/>
</dbReference>
<dbReference type="Gene3D" id="3.40.50.720">
    <property type="entry name" value="NAD(P)-binding Rossmann-like Domain"/>
    <property type="match status" value="1"/>
</dbReference>
<dbReference type="PROSITE" id="PS00455">
    <property type="entry name" value="AMP_BINDING"/>
    <property type="match status" value="2"/>
</dbReference>
<dbReference type="Gene3D" id="3.40.50.12780">
    <property type="entry name" value="N-terminal domain of ligase-like"/>
    <property type="match status" value="1"/>
</dbReference>
<evidence type="ECO:0000256" key="3">
    <source>
        <dbReference type="ARBA" id="ARBA00022553"/>
    </source>
</evidence>
<dbReference type="SMART" id="SM00823">
    <property type="entry name" value="PKS_PP"/>
    <property type="match status" value="2"/>
</dbReference>
<feature type="domain" description="Carrier" evidence="6">
    <location>
        <begin position="509"/>
        <end position="584"/>
    </location>
</feature>
<dbReference type="PANTHER" id="PTHR45527">
    <property type="entry name" value="NONRIBOSOMAL PEPTIDE SYNTHETASE"/>
    <property type="match status" value="1"/>
</dbReference>
<evidence type="ECO:0000259" key="6">
    <source>
        <dbReference type="PROSITE" id="PS50075"/>
    </source>
</evidence>
<dbReference type="CDD" id="cd05235">
    <property type="entry name" value="SDR_e1"/>
    <property type="match status" value="1"/>
</dbReference>
<dbReference type="SUPFAM" id="SSF52777">
    <property type="entry name" value="CoA-dependent acyltransferases"/>
    <property type="match status" value="2"/>
</dbReference>
<dbReference type="InterPro" id="IPR020845">
    <property type="entry name" value="AMP-binding_CS"/>
</dbReference>
<dbReference type="InterPro" id="IPR036291">
    <property type="entry name" value="NAD(P)-bd_dom_sf"/>
</dbReference>
<keyword evidence="2" id="KW-0596">Phosphopantetheine</keyword>
<dbReference type="RefSeq" id="WP_161968692.1">
    <property type="nucleotide sequence ID" value="NZ_JBFAUK010000002.1"/>
</dbReference>
<dbReference type="InterPro" id="IPR000873">
    <property type="entry name" value="AMP-dep_synth/lig_dom"/>
</dbReference>
<feature type="domain" description="Carrier" evidence="6">
    <location>
        <begin position="1546"/>
        <end position="1621"/>
    </location>
</feature>
<dbReference type="CDD" id="cd12117">
    <property type="entry name" value="A_NRPS_Srf_like"/>
    <property type="match status" value="1"/>
</dbReference>
<evidence type="ECO:0000256" key="1">
    <source>
        <dbReference type="ARBA" id="ARBA00001957"/>
    </source>
</evidence>
<dbReference type="Gene3D" id="1.10.1200.10">
    <property type="entry name" value="ACP-like"/>
    <property type="match status" value="2"/>
</dbReference>
<dbReference type="InterPro" id="IPR001242">
    <property type="entry name" value="Condensation_dom"/>
</dbReference>
<dbReference type="SUPFAM" id="SSF56801">
    <property type="entry name" value="Acetyl-CoA synthetase-like"/>
    <property type="match status" value="2"/>
</dbReference>
<dbReference type="InterPro" id="IPR006162">
    <property type="entry name" value="Ppantetheine_attach_site"/>
</dbReference>
<dbReference type="Gene3D" id="3.40.50.980">
    <property type="match status" value="2"/>
</dbReference>
<evidence type="ECO:0000256" key="4">
    <source>
        <dbReference type="ARBA" id="ARBA00022598"/>
    </source>
</evidence>
<dbReference type="SUPFAM" id="SSF47336">
    <property type="entry name" value="ACP-like"/>
    <property type="match status" value="2"/>
</dbReference>
<dbReference type="Pfam" id="PF00501">
    <property type="entry name" value="AMP-binding"/>
    <property type="match status" value="2"/>
</dbReference>
<dbReference type="NCBIfam" id="TIGR01733">
    <property type="entry name" value="AA-adenyl-dom"/>
    <property type="match status" value="2"/>
</dbReference>
<dbReference type="Pfam" id="PF07993">
    <property type="entry name" value="NAD_binding_4"/>
    <property type="match status" value="1"/>
</dbReference>
<comment type="caution">
    <text evidence="7">The sequence shown here is derived from an EMBL/GenBank/DDBJ whole genome shotgun (WGS) entry which is preliminary data.</text>
</comment>
<dbReference type="PROSITE" id="PS00012">
    <property type="entry name" value="PHOSPHOPANTETHEINE"/>
    <property type="match status" value="2"/>
</dbReference>
<dbReference type="InterPro" id="IPR009081">
    <property type="entry name" value="PP-bd_ACP"/>
</dbReference>
<dbReference type="InterPro" id="IPR020806">
    <property type="entry name" value="PKS_PP-bd"/>
</dbReference>
<evidence type="ECO:0000313" key="7">
    <source>
        <dbReference type="EMBL" id="MEV5505572.1"/>
    </source>
</evidence>
<organism evidence="7 8">
    <name type="scientific">Streptomyces orinoci</name>
    <name type="common">Streptoverticillium orinoci</name>
    <dbReference type="NCBI Taxonomy" id="67339"/>
    <lineage>
        <taxon>Bacteria</taxon>
        <taxon>Bacillati</taxon>
        <taxon>Actinomycetota</taxon>
        <taxon>Actinomycetes</taxon>
        <taxon>Kitasatosporales</taxon>
        <taxon>Streptomycetaceae</taxon>
        <taxon>Streptomyces</taxon>
    </lineage>
</organism>
<dbReference type="Gene3D" id="2.30.38.10">
    <property type="entry name" value="Luciferase, Domain 3"/>
    <property type="match status" value="1"/>
</dbReference>
<dbReference type="Pfam" id="PF13193">
    <property type="entry name" value="AMP-binding_C"/>
    <property type="match status" value="2"/>
</dbReference>
<keyword evidence="4" id="KW-0436">Ligase</keyword>
<dbReference type="InterPro" id="IPR045851">
    <property type="entry name" value="AMP-bd_C_sf"/>
</dbReference>
<proteinExistence type="predicted"/>
<evidence type="ECO:0000313" key="8">
    <source>
        <dbReference type="Proteomes" id="UP001552594"/>
    </source>
</evidence>
<protein>
    <submittedName>
        <fullName evidence="7">Non-ribosomal peptide synthetase</fullName>
    </submittedName>
</protein>
<dbReference type="Pfam" id="PF00668">
    <property type="entry name" value="Condensation"/>
    <property type="match status" value="1"/>
</dbReference>
<evidence type="ECO:0000256" key="2">
    <source>
        <dbReference type="ARBA" id="ARBA00022450"/>
    </source>
</evidence>
<dbReference type="Proteomes" id="UP001552594">
    <property type="component" value="Unassembled WGS sequence"/>
</dbReference>
<evidence type="ECO:0000256" key="5">
    <source>
        <dbReference type="SAM" id="MobiDB-lite"/>
    </source>
</evidence>
<dbReference type="Gene3D" id="3.30.559.10">
    <property type="entry name" value="Chloramphenicol acetyltransferase-like domain"/>
    <property type="match status" value="1"/>
</dbReference>
<feature type="region of interest" description="Disordered" evidence="5">
    <location>
        <begin position="489"/>
        <end position="511"/>
    </location>
</feature>
<dbReference type="InterPro" id="IPR010080">
    <property type="entry name" value="Thioester_reductase-like_dom"/>
</dbReference>
<dbReference type="CDD" id="cd19531">
    <property type="entry name" value="LCL_NRPS-like"/>
    <property type="match status" value="1"/>
</dbReference>
<dbReference type="InterPro" id="IPR023213">
    <property type="entry name" value="CAT-like_dom_sf"/>
</dbReference>
<dbReference type="InterPro" id="IPR025110">
    <property type="entry name" value="AMP-bd_C"/>
</dbReference>
<dbReference type="Pfam" id="PF00550">
    <property type="entry name" value="PP-binding"/>
    <property type="match status" value="2"/>
</dbReference>
<dbReference type="Gene3D" id="3.30.559.30">
    <property type="entry name" value="Nonribosomal peptide synthetase, condensation domain"/>
    <property type="match status" value="1"/>
</dbReference>
<dbReference type="InterPro" id="IPR013120">
    <property type="entry name" value="FAR_NAD-bd"/>
</dbReference>
<dbReference type="CDD" id="cd05930">
    <property type="entry name" value="A_NRPS"/>
    <property type="match status" value="1"/>
</dbReference>
<dbReference type="PANTHER" id="PTHR45527:SF1">
    <property type="entry name" value="FATTY ACID SYNTHASE"/>
    <property type="match status" value="1"/>
</dbReference>
<dbReference type="InterPro" id="IPR036736">
    <property type="entry name" value="ACP-like_sf"/>
</dbReference>
<dbReference type="InterPro" id="IPR042099">
    <property type="entry name" value="ANL_N_sf"/>
</dbReference>
<accession>A0ABV3JSW6</accession>
<keyword evidence="3" id="KW-0597">Phosphoprotein</keyword>
<comment type="cofactor">
    <cofactor evidence="1">
        <name>pantetheine 4'-phosphate</name>
        <dbReference type="ChEBI" id="CHEBI:47942"/>
    </cofactor>
</comment>
<sequence>MNTTTPPEHRTLHGCFAVRAQAHPDRTAIVHGERTVSYRQLDAWAQAIAARLAPTGLPGRLAAVCAGRSPGTIATLLGVLRAGGAYVPIDPRLPDARLAALIEDCAPAVVLAAPDDVPRLRTLLPAHLPVLPIGQSLPEPAVAPAPPQDPEALAYVIHTSGSTGRPKGVMVEHRSVLSLVHGVTPALREDDVFLQLAPLHVDPSVIEIWGALLNGATLVLPEAGEPGVYDIGRLTARHGVTVLRLAAPLFRLAADHVLPDLAGLRILISGGDRADENAVRRALRALPATTVVNGYGPTETTVYACWHAMRDYDERWPGVPIGRPLTGTTALVLDAAQRPVAPGEEGELCILGDQVARGYLHQPRLTAERFIADPAGRGRRAYLTGDRVRTLPDGSLHFLGRRDDQVKIRGYRVELGEIERTLLAHQAVRQAAVVLRDTEPRLAAFAGCAESTPATATELRAHLAAALPEHMVPATVTVLPALPVTANGKTDRKRLAEAHTPLPQGPLRAPETDTEHRLRTLWQDVLGTAPVSTDTPFLELGGDSLSAMTVLARVEAEWAVRLPPAALFDAPTIRALAARIDAMEPERPPVPPVAGGRIPLLPGQQGVWFEELLAPGGRYNIARTFLVRGGLDLDALRRALTALAERHRSLRTVLEHRDGTWWQRTGDRITLRHQDLSGLPETEREARARQLMDQSAAVDPSAVLFRPLVLTLGPDRALVHFDIHHVIADDWSLDVLFEELGELYRAAKLGHPARLPAPALQYADHVTAELARESTLLADAQRAWRDTLKGWTGTLDLATDFPRPAVLSGNGDTISTPLGAGLTERIARAARRHGVSRFMFCLAAVQVLLSAYTEQDDICLGALSAGRGRAGTERLIGYFVNLLPVRLKADAATTIAELLGRVREACVAGYRHQEVAFQSAARGLGPGGGLPDFQAVVNYQQRPARSLSLWQTRTEPWQSAPRGFAKFELGFSFVEEGSEGTTLELEFSTDLYRRDTMERMAAQLVHLLGLLTGDDTTPLARLDLRCPDERTAPAAPAAAPPLTLHQLFARQAAGHPDKPAVIGPHETLTYRQLDAESDRMAAWLHREGVRRTDRVAICLERSPRLMVAILGVLKAGAAYVPLDPGYPAERLAFTIEDSRAKVLVSAKDLAEELFDGRPAPRTLHIERLLDTVDDGPALSPPPDSATGSDLAYLIYTSGSTGRPRGVMTEHRSVVNTLRGSLDRHPFDETDIWLQLTSPGFDVAAFEQFMPLISGGTVVYCPDTDRRDGHALTRLLSRHRVSVLVTVPSLLRALGRPDLAGVRVLVVAGEPADIHDTRHFARDRVVINGYGPTEAAILATTHQAAADDPRARVPIGTPLPGTTALVRDRHGRPAATGIPGELYLGGAGVARGYWNNPEQTERLFGDVPALGPGRLYRTGDRVRLLADGSLDYLGRLDDQIKLRGFRIELGEVESALAGLPEVDGAAAAVQGTGPDAELLAFVTLSDATAEPAALRDRLAHRLPKHMIPSTILAVDRIPTTSHGKVDRRQLIGRAAELRAHTAGPTEQPATAGERTMLRLWQRVLDAPVPSLDADFFGLGGHSLRIIRLLDLIEQDCGIRIPVRDFLAAPTVRATARLLGRRPQGQRQLMPVEPSAARLDPAVRFPRTGPAPRQESGPVLLTGATGFVGAYLLRELLHRTEGEVICLVRAGSPEEGRRRLTEAAIRYGLPPEPPGPRVEALPGDLALPGLGLTAEVCEDLAHRVVAVFHAGAQVHHLSGYQRLAPANVRGTEELLRIAGAGRPAWFHHLSTLSVFTERPGERMITERTRAGGERHSQGRGYAASKWAAEQLLTQATARGALTRLHRLGRAGAATGNGATSLDDMFSRMLISCVELGCYPLHRRLAFNVLPVDLMARALVALALSDAGPGSVHHLHHGRDTTLAEYLAVHDRRRGTRTPGVPLTEWVARLRDMARDGTELPAVAYQDHLRELAESPDDAPATRWDNRRTLTELSRLGVQLPSPDEPFIERAWDYLDHARATHRTSPAGKAEA</sequence>
<gene>
    <name evidence="7" type="ORF">AB0L16_03720</name>
</gene>
<reference evidence="7 8" key="1">
    <citation type="submission" date="2024-06" db="EMBL/GenBank/DDBJ databases">
        <title>The Natural Products Discovery Center: Release of the First 8490 Sequenced Strains for Exploring Actinobacteria Biosynthetic Diversity.</title>
        <authorList>
            <person name="Kalkreuter E."/>
            <person name="Kautsar S.A."/>
            <person name="Yang D."/>
            <person name="Bader C.D."/>
            <person name="Teijaro C.N."/>
            <person name="Fluegel L."/>
            <person name="Davis C.M."/>
            <person name="Simpson J.R."/>
            <person name="Lauterbach L."/>
            <person name="Steele A.D."/>
            <person name="Gui C."/>
            <person name="Meng S."/>
            <person name="Li G."/>
            <person name="Viehrig K."/>
            <person name="Ye F."/>
            <person name="Su P."/>
            <person name="Kiefer A.F."/>
            <person name="Nichols A."/>
            <person name="Cepeda A.J."/>
            <person name="Yan W."/>
            <person name="Fan B."/>
            <person name="Jiang Y."/>
            <person name="Adhikari A."/>
            <person name="Zheng C.-J."/>
            <person name="Schuster L."/>
            <person name="Cowan T.M."/>
            <person name="Smanski M.J."/>
            <person name="Chevrette M.G."/>
            <person name="De Carvalho L.P.S."/>
            <person name="Shen B."/>
        </authorList>
    </citation>
    <scope>NUCLEOTIDE SEQUENCE [LARGE SCALE GENOMIC DNA]</scope>
    <source>
        <strain evidence="7 8">NPDC052347</strain>
    </source>
</reference>